<dbReference type="AlphaFoldDB" id="A0A0E9VZ83"/>
<organism evidence="1">
    <name type="scientific">Anguilla anguilla</name>
    <name type="common">European freshwater eel</name>
    <name type="synonym">Muraena anguilla</name>
    <dbReference type="NCBI Taxonomy" id="7936"/>
    <lineage>
        <taxon>Eukaryota</taxon>
        <taxon>Metazoa</taxon>
        <taxon>Chordata</taxon>
        <taxon>Craniata</taxon>
        <taxon>Vertebrata</taxon>
        <taxon>Euteleostomi</taxon>
        <taxon>Actinopterygii</taxon>
        <taxon>Neopterygii</taxon>
        <taxon>Teleostei</taxon>
        <taxon>Anguilliformes</taxon>
        <taxon>Anguillidae</taxon>
        <taxon>Anguilla</taxon>
    </lineage>
</organism>
<reference evidence="1" key="1">
    <citation type="submission" date="2014-11" db="EMBL/GenBank/DDBJ databases">
        <authorList>
            <person name="Amaro Gonzalez C."/>
        </authorList>
    </citation>
    <scope>NUCLEOTIDE SEQUENCE</scope>
</reference>
<proteinExistence type="predicted"/>
<protein>
    <submittedName>
        <fullName evidence="1">Uncharacterized protein</fullName>
    </submittedName>
</protein>
<evidence type="ECO:0000313" key="1">
    <source>
        <dbReference type="EMBL" id="JAH83392.1"/>
    </source>
</evidence>
<accession>A0A0E9VZ83</accession>
<name>A0A0E9VZ83_ANGAN</name>
<reference evidence="1" key="2">
    <citation type="journal article" date="2015" name="Fish Shellfish Immunol.">
        <title>Early steps in the European eel (Anguilla anguilla)-Vibrio vulnificus interaction in the gills: Role of the RtxA13 toxin.</title>
        <authorList>
            <person name="Callol A."/>
            <person name="Pajuelo D."/>
            <person name="Ebbesson L."/>
            <person name="Teles M."/>
            <person name="MacKenzie S."/>
            <person name="Amaro C."/>
        </authorList>
    </citation>
    <scope>NUCLEOTIDE SEQUENCE</scope>
</reference>
<dbReference type="EMBL" id="GBXM01025185">
    <property type="protein sequence ID" value="JAH83392.1"/>
    <property type="molecule type" value="Transcribed_RNA"/>
</dbReference>
<sequence length="65" mass="7398">MGHSLLQKMHRNHENPQYHLTINVTQGDNLLITPLSIKQHASPSMRGHAVITYSKGNWADQSKHE</sequence>